<dbReference type="InterPro" id="IPR038497">
    <property type="entry name" value="ATPase_V1-cplx_hsu_C_sf"/>
</dbReference>
<evidence type="ECO:0000256" key="4">
    <source>
        <dbReference type="ARBA" id="ARBA00023065"/>
    </source>
</evidence>
<name>A0A7S0ZD79_9RHOD</name>
<dbReference type="Pfam" id="PF03224">
    <property type="entry name" value="V-ATPase_H_N"/>
    <property type="match status" value="1"/>
</dbReference>
<dbReference type="PANTHER" id="PTHR10698:SF0">
    <property type="entry name" value="V-TYPE PROTON ATPASE SUBUNIT H"/>
    <property type="match status" value="1"/>
</dbReference>
<dbReference type="Gene3D" id="1.25.40.150">
    <property type="entry name" value="V-type ATPase, subunit H, C-terminal domain"/>
    <property type="match status" value="1"/>
</dbReference>
<keyword evidence="3" id="KW-0375">Hydrogen ion transport</keyword>
<comment type="similarity">
    <text evidence="1">Belongs to the V-ATPase H subunit family.</text>
</comment>
<reference evidence="6" key="1">
    <citation type="submission" date="2021-01" db="EMBL/GenBank/DDBJ databases">
        <authorList>
            <person name="Corre E."/>
            <person name="Pelletier E."/>
            <person name="Niang G."/>
            <person name="Scheremetjew M."/>
            <person name="Finn R."/>
            <person name="Kale V."/>
            <person name="Holt S."/>
            <person name="Cochrane G."/>
            <person name="Meng A."/>
            <person name="Brown T."/>
            <person name="Cohen L."/>
        </authorList>
    </citation>
    <scope>NUCLEOTIDE SEQUENCE</scope>
    <source>
        <strain evidence="6">CCMP3278</strain>
    </source>
</reference>
<evidence type="ECO:0000256" key="3">
    <source>
        <dbReference type="ARBA" id="ARBA00022781"/>
    </source>
</evidence>
<dbReference type="InterPro" id="IPR004908">
    <property type="entry name" value="ATPase_V1-cplx_hsu"/>
</dbReference>
<dbReference type="AlphaFoldDB" id="A0A7S0ZD79"/>
<feature type="domain" description="ATPase V1 complex subunit H C-terminal" evidence="5">
    <location>
        <begin position="330"/>
        <end position="445"/>
    </location>
</feature>
<dbReference type="InterPro" id="IPR011987">
    <property type="entry name" value="ATPase_V1-cplx_hsu_C"/>
</dbReference>
<dbReference type="SUPFAM" id="SSF48371">
    <property type="entry name" value="ARM repeat"/>
    <property type="match status" value="1"/>
</dbReference>
<sequence length="453" mass="50869">MVEESVHAPWTVVTQGTPVSYSQADLMDKLELVMSHSSEETTAFLEGSSSSIADAMIGLLVYVESAHDIIRLIRLMDDVIEFDSKSMSAISDSIKKRDDGFEPFLRLLQSWSSKNLSLCAEASVVMGKLYVSVSKGNPSDAFNAQVLRLGEWISDQLADDKVAGSGEIPETVIVMLLQALGQMFRVDVARKLFCLNYPKNVAIVARLLDAEMHKQVQALYQAVFVLWLLSFASAGETADAVSQAMDVAFVPRRLSLLLREVTAEKVVRVCVATLNNLTKDKFSPRLRREMVGAGISKTVEQLCVRRWADIDILNDMASLGESLHEEKKLMSSFEVYHHEVLSGALQWTHVHSDDMFWRDNVERMEKNNMEVLRCLVRLLNQSSDPVVLSVACNDLGMFVKYHPRGRYIAQSLGMKKKLMLLMSHENADVRRHALNCVQVLMITHWDMIQKAAN</sequence>
<dbReference type="PANTHER" id="PTHR10698">
    <property type="entry name" value="V-TYPE PROTON ATPASE SUBUNIT H"/>
    <property type="match status" value="1"/>
</dbReference>
<dbReference type="GO" id="GO:0000221">
    <property type="term" value="C:vacuolar proton-transporting V-type ATPase, V1 domain"/>
    <property type="evidence" value="ECO:0007669"/>
    <property type="project" value="InterPro"/>
</dbReference>
<evidence type="ECO:0000256" key="1">
    <source>
        <dbReference type="ARBA" id="ARBA00008613"/>
    </source>
</evidence>
<dbReference type="Pfam" id="PF11698">
    <property type="entry name" value="V-ATPase_H_C"/>
    <property type="match status" value="1"/>
</dbReference>
<dbReference type="GO" id="GO:0046961">
    <property type="term" value="F:proton-transporting ATPase activity, rotational mechanism"/>
    <property type="evidence" value="ECO:0007669"/>
    <property type="project" value="InterPro"/>
</dbReference>
<dbReference type="EMBL" id="HBFP01003654">
    <property type="protein sequence ID" value="CAD8818192.1"/>
    <property type="molecule type" value="Transcribed_RNA"/>
</dbReference>
<evidence type="ECO:0000313" key="6">
    <source>
        <dbReference type="EMBL" id="CAD8818192.1"/>
    </source>
</evidence>
<dbReference type="InterPro" id="IPR011989">
    <property type="entry name" value="ARM-like"/>
</dbReference>
<evidence type="ECO:0000259" key="5">
    <source>
        <dbReference type="Pfam" id="PF11698"/>
    </source>
</evidence>
<protein>
    <recommendedName>
        <fullName evidence="5">ATPase V1 complex subunit H C-terminal domain-containing protein</fullName>
    </recommendedName>
</protein>
<proteinExistence type="inferred from homology"/>
<dbReference type="InterPro" id="IPR016024">
    <property type="entry name" value="ARM-type_fold"/>
</dbReference>
<keyword evidence="2" id="KW-0813">Transport</keyword>
<evidence type="ECO:0000256" key="2">
    <source>
        <dbReference type="ARBA" id="ARBA00022448"/>
    </source>
</evidence>
<accession>A0A7S0ZD79</accession>
<organism evidence="6">
    <name type="scientific">Timspurckia oligopyrenoides</name>
    <dbReference type="NCBI Taxonomy" id="708627"/>
    <lineage>
        <taxon>Eukaryota</taxon>
        <taxon>Rhodophyta</taxon>
        <taxon>Bangiophyceae</taxon>
        <taxon>Porphyridiales</taxon>
        <taxon>Porphyridiaceae</taxon>
        <taxon>Timspurckia</taxon>
    </lineage>
</organism>
<keyword evidence="4" id="KW-0406">Ion transport</keyword>
<gene>
    <name evidence="6" type="ORF">TOLI1172_LOCUS2581</name>
</gene>
<dbReference type="Gene3D" id="1.25.10.10">
    <property type="entry name" value="Leucine-rich Repeat Variant"/>
    <property type="match status" value="1"/>
</dbReference>